<dbReference type="Pfam" id="PF24919">
    <property type="entry name" value="Mug62"/>
    <property type="match status" value="1"/>
</dbReference>
<evidence type="ECO:0000313" key="4">
    <source>
        <dbReference type="EMBL" id="KAK5123843.1"/>
    </source>
</evidence>
<evidence type="ECO:0000313" key="5">
    <source>
        <dbReference type="Proteomes" id="UP001357485"/>
    </source>
</evidence>
<feature type="non-terminal residue" evidence="4">
    <location>
        <position position="896"/>
    </location>
</feature>
<dbReference type="InterPro" id="IPR025110">
    <property type="entry name" value="AMP-bd_C"/>
</dbReference>
<dbReference type="InterPro" id="IPR042099">
    <property type="entry name" value="ANL_N_sf"/>
</dbReference>
<protein>
    <recommendedName>
        <fullName evidence="6">AMP-dependent synthetase/ligase domain-containing protein</fullName>
    </recommendedName>
</protein>
<dbReference type="Gene3D" id="3.40.50.12780">
    <property type="entry name" value="N-terminal domain of ligase-like"/>
    <property type="match status" value="2"/>
</dbReference>
<feature type="domain" description="AMP-binding enzyme C-terminal" evidence="2">
    <location>
        <begin position="664"/>
        <end position="772"/>
    </location>
</feature>
<dbReference type="Gene3D" id="3.30.300.30">
    <property type="match status" value="1"/>
</dbReference>
<dbReference type="EMBL" id="JAVRRA010025033">
    <property type="protein sequence ID" value="KAK5123843.1"/>
    <property type="molecule type" value="Genomic_DNA"/>
</dbReference>
<evidence type="ECO:0000259" key="3">
    <source>
        <dbReference type="Pfam" id="PF24919"/>
    </source>
</evidence>
<dbReference type="PANTHER" id="PTHR22754:SF32">
    <property type="entry name" value="DISCO-INTERACTING PROTEIN 2"/>
    <property type="match status" value="1"/>
</dbReference>
<evidence type="ECO:0008006" key="6">
    <source>
        <dbReference type="Google" id="ProtNLM"/>
    </source>
</evidence>
<gene>
    <name evidence="4" type="ORF">LTR16_003699</name>
</gene>
<dbReference type="InterPro" id="IPR056881">
    <property type="entry name" value="Mug62_dom"/>
</dbReference>
<sequence>MLCLPEHGGMIISVRDWLGGEERMGCPLSIDGDEEGVQEKKIDSHGSSGQNGYKSLIGGGGVAKKADRPKSRTELSEVLLDKEALKTNEVLVLAMGEEARKRANEPGTVRAGAFGYPIPDATLALVDPETNLLCSPFSIGEIWVDSPSLSGGFWALPKHTETIFHARPYKFIEANPTPVLVEPEFLRTGLLGCIIEGKIFILGLYEDRIRQRVEWTEHGIEEAEHRYFFVQHLVVSIMKTVPKIYDCSAFDAYVNGEYLPIILIETQAASTAPTTTGGPPRQLDIPFLDSLSERCMEVLYHEHHLRVYCVMMTAPNTLPRVIKNGRRDIGNMLCRKEFDNGSLPCVHVKFGVERAVQNLPVGDDPAGGIWSPVSTQARQDLLMMQDKQYSGVDHREVVIDDRTSTPLNQFSNIHDLMQWRSPATPTYLISPVEFASNPNILFQLLSRYKVKDTYATSQMLDHAMAHAAGKGSALHELKNLMIATDTRPRVDVYQKVRLHFASSGLDRTAINTIYSHVLNPMVASRSYMCIEPIELFLDMSSLRRGLIVPVDPDTEPFTLLVQDSGMVPVSTQISIVNPETNRLCLVGEYGEIWVQSEASAHSFYGSKDAFDAERFNGRTVDGDPHVRYVRTGDLGFLHNVSRPIGPGGALVEMQILFVLGSIGETFDVNGLSHFPMDIEASVEKCHRNIVPGGCAVFQAGGLVVVLVEVRNRSFLASIVPVIVNAVLNEHQLILDIVAFVSKGDFPRSRLGEKQRGKVLASWVTRKMRTIAQFGIRDPDGAPSETTMVPEERRTSGSMPAEPGARVGNGVPASKGSSLRNVTSVSQLREQQPPLLQLRTQDFAPLPTGTSEMPTAHYANDDDGDADDDSSLHVPHDSEARTTRSDDTPTEAPRQGP</sequence>
<dbReference type="Proteomes" id="UP001357485">
    <property type="component" value="Unassembled WGS sequence"/>
</dbReference>
<comment type="caution">
    <text evidence="4">The sequence shown here is derived from an EMBL/GenBank/DDBJ whole genome shotgun (WGS) entry which is preliminary data.</text>
</comment>
<evidence type="ECO:0000259" key="2">
    <source>
        <dbReference type="Pfam" id="PF23024"/>
    </source>
</evidence>
<dbReference type="Pfam" id="PF23024">
    <property type="entry name" value="AMP-dom_DIP2-like"/>
    <property type="match status" value="1"/>
</dbReference>
<feature type="region of interest" description="Disordered" evidence="1">
    <location>
        <begin position="774"/>
        <end position="896"/>
    </location>
</feature>
<dbReference type="PANTHER" id="PTHR22754">
    <property type="entry name" value="DISCO-INTERACTING PROTEIN 2 DIP2 -RELATED"/>
    <property type="match status" value="1"/>
</dbReference>
<feature type="compositionally biased region" description="Low complexity" evidence="1">
    <location>
        <begin position="826"/>
        <end position="838"/>
    </location>
</feature>
<evidence type="ECO:0000256" key="1">
    <source>
        <dbReference type="SAM" id="MobiDB-lite"/>
    </source>
</evidence>
<proteinExistence type="predicted"/>
<name>A0ABR0KSF7_9PEZI</name>
<reference evidence="4 5" key="1">
    <citation type="submission" date="2023-08" db="EMBL/GenBank/DDBJ databases">
        <title>Black Yeasts Isolated from many extreme environments.</title>
        <authorList>
            <person name="Coleine C."/>
            <person name="Stajich J.E."/>
            <person name="Selbmann L."/>
        </authorList>
    </citation>
    <scope>NUCLEOTIDE SEQUENCE [LARGE SCALE GENOMIC DNA]</scope>
    <source>
        <strain evidence="4 5">CCFEE 536</strain>
    </source>
</reference>
<feature type="compositionally biased region" description="Polar residues" evidence="1">
    <location>
        <begin position="814"/>
        <end position="825"/>
    </location>
</feature>
<accession>A0ABR0KSF7</accession>
<dbReference type="InterPro" id="IPR045851">
    <property type="entry name" value="AMP-bd_C_sf"/>
</dbReference>
<feature type="compositionally biased region" description="Basic and acidic residues" evidence="1">
    <location>
        <begin position="869"/>
        <end position="886"/>
    </location>
</feature>
<organism evidence="4 5">
    <name type="scientific">Cryomyces antarcticus</name>
    <dbReference type="NCBI Taxonomy" id="329879"/>
    <lineage>
        <taxon>Eukaryota</taxon>
        <taxon>Fungi</taxon>
        <taxon>Dikarya</taxon>
        <taxon>Ascomycota</taxon>
        <taxon>Pezizomycotina</taxon>
        <taxon>Dothideomycetes</taxon>
        <taxon>Dothideomycetes incertae sedis</taxon>
        <taxon>Cryomyces</taxon>
    </lineage>
</organism>
<dbReference type="SUPFAM" id="SSF56801">
    <property type="entry name" value="Acetyl-CoA synthetase-like"/>
    <property type="match status" value="2"/>
</dbReference>
<feature type="domain" description="Meiotically up-regulated gene 62 protein-like alpha-beta" evidence="3">
    <location>
        <begin position="205"/>
        <end position="360"/>
    </location>
</feature>
<keyword evidence="5" id="KW-1185">Reference proteome</keyword>